<keyword evidence="5" id="KW-0547">Nucleotide-binding</keyword>
<evidence type="ECO:0000256" key="5">
    <source>
        <dbReference type="ARBA" id="ARBA00022741"/>
    </source>
</evidence>
<evidence type="ECO:0000256" key="7">
    <source>
        <dbReference type="ARBA" id="ARBA00022989"/>
    </source>
</evidence>
<dbReference type="Gene3D" id="1.20.1560.10">
    <property type="entry name" value="ABC transporter type 1, transmembrane domain"/>
    <property type="match status" value="1"/>
</dbReference>
<reference evidence="11" key="1">
    <citation type="submission" date="2020-11" db="EMBL/GenBank/DDBJ databases">
        <authorList>
            <person name="Tran Van P."/>
        </authorList>
    </citation>
    <scope>NUCLEOTIDE SEQUENCE</scope>
</reference>
<dbReference type="InterPro" id="IPR036640">
    <property type="entry name" value="ABC1_TM_sf"/>
</dbReference>
<evidence type="ECO:0000313" key="12">
    <source>
        <dbReference type="Proteomes" id="UP000728032"/>
    </source>
</evidence>
<evidence type="ECO:0000313" key="11">
    <source>
        <dbReference type="EMBL" id="CAD7663397.1"/>
    </source>
</evidence>
<dbReference type="AlphaFoldDB" id="A0A7R9MPS7"/>
<keyword evidence="12" id="KW-1185">Reference proteome</keyword>
<evidence type="ECO:0000256" key="2">
    <source>
        <dbReference type="ARBA" id="ARBA00009726"/>
    </source>
</evidence>
<keyword evidence="3" id="KW-0813">Transport</keyword>
<keyword evidence="7 9" id="KW-1133">Transmembrane helix</keyword>
<keyword evidence="8 9" id="KW-0472">Membrane</keyword>
<dbReference type="GO" id="GO:0016020">
    <property type="term" value="C:membrane"/>
    <property type="evidence" value="ECO:0007669"/>
    <property type="project" value="UniProtKB-SubCell"/>
</dbReference>
<evidence type="ECO:0000256" key="3">
    <source>
        <dbReference type="ARBA" id="ARBA00022448"/>
    </source>
</evidence>
<feature type="non-terminal residue" evidence="11">
    <location>
        <position position="209"/>
    </location>
</feature>
<dbReference type="Pfam" id="PF00664">
    <property type="entry name" value="ABC_membrane"/>
    <property type="match status" value="1"/>
</dbReference>
<evidence type="ECO:0000256" key="4">
    <source>
        <dbReference type="ARBA" id="ARBA00022692"/>
    </source>
</evidence>
<proteinExistence type="inferred from homology"/>
<dbReference type="EMBL" id="OC947149">
    <property type="protein sequence ID" value="CAD7663397.1"/>
    <property type="molecule type" value="Genomic_DNA"/>
</dbReference>
<name>A0A7R9MPS7_9ACAR</name>
<sequence>MTGWRKNGLDVDDLFRCSRHDESQRIVRELESQPLLLGIVIEYFSKVENRTFEHACVAAGAVCFSSALLISLYHPAKFLVMQMGMRLRVSSCTLVYKKSLRLSRASLCKTTVGQIVNLMSNDVNRFDAFTAYVCNLLVAPVQTVIAIYIIYTEISYHCFIGVALLLLFVPFQAFMGKLFSKVRQLTAPLTDSRLRLMNEIISGMRVIKM</sequence>
<dbReference type="Proteomes" id="UP000728032">
    <property type="component" value="Unassembled WGS sequence"/>
</dbReference>
<evidence type="ECO:0000256" key="6">
    <source>
        <dbReference type="ARBA" id="ARBA00022840"/>
    </source>
</evidence>
<dbReference type="SUPFAM" id="SSF90123">
    <property type="entry name" value="ABC transporter transmembrane region"/>
    <property type="match status" value="1"/>
</dbReference>
<evidence type="ECO:0000259" key="10">
    <source>
        <dbReference type="PROSITE" id="PS50929"/>
    </source>
</evidence>
<dbReference type="PROSITE" id="PS50929">
    <property type="entry name" value="ABC_TM1F"/>
    <property type="match status" value="1"/>
</dbReference>
<comment type="subcellular location">
    <subcellularLocation>
        <location evidence="1">Membrane</location>
        <topology evidence="1">Multi-pass membrane protein</topology>
    </subcellularLocation>
</comment>
<gene>
    <name evidence="11" type="ORF">ONB1V03_LOCUS19956</name>
</gene>
<dbReference type="GO" id="GO:0140359">
    <property type="term" value="F:ABC-type transporter activity"/>
    <property type="evidence" value="ECO:0007669"/>
    <property type="project" value="InterPro"/>
</dbReference>
<accession>A0A7R9MPS7</accession>
<organism evidence="11">
    <name type="scientific">Oppiella nova</name>
    <dbReference type="NCBI Taxonomy" id="334625"/>
    <lineage>
        <taxon>Eukaryota</taxon>
        <taxon>Metazoa</taxon>
        <taxon>Ecdysozoa</taxon>
        <taxon>Arthropoda</taxon>
        <taxon>Chelicerata</taxon>
        <taxon>Arachnida</taxon>
        <taxon>Acari</taxon>
        <taxon>Acariformes</taxon>
        <taxon>Sarcoptiformes</taxon>
        <taxon>Oribatida</taxon>
        <taxon>Brachypylina</taxon>
        <taxon>Oppioidea</taxon>
        <taxon>Oppiidae</taxon>
        <taxon>Oppiella</taxon>
    </lineage>
</organism>
<feature type="domain" description="ABC transmembrane type-1" evidence="10">
    <location>
        <begin position="33"/>
        <end position="209"/>
    </location>
</feature>
<dbReference type="InterPro" id="IPR011527">
    <property type="entry name" value="ABC1_TM_dom"/>
</dbReference>
<evidence type="ECO:0000256" key="8">
    <source>
        <dbReference type="ARBA" id="ARBA00023136"/>
    </source>
</evidence>
<dbReference type="InterPro" id="IPR050173">
    <property type="entry name" value="ABC_transporter_C-like"/>
</dbReference>
<evidence type="ECO:0000256" key="9">
    <source>
        <dbReference type="SAM" id="Phobius"/>
    </source>
</evidence>
<keyword evidence="6" id="KW-0067">ATP-binding</keyword>
<dbReference type="GO" id="GO:0005524">
    <property type="term" value="F:ATP binding"/>
    <property type="evidence" value="ECO:0007669"/>
    <property type="project" value="UniProtKB-KW"/>
</dbReference>
<dbReference type="OrthoDB" id="6500128at2759"/>
<protein>
    <recommendedName>
        <fullName evidence="10">ABC transmembrane type-1 domain-containing protein</fullName>
    </recommendedName>
</protein>
<dbReference type="EMBL" id="CAJPVJ010032324">
    <property type="protein sequence ID" value="CAG2180534.1"/>
    <property type="molecule type" value="Genomic_DNA"/>
</dbReference>
<feature type="transmembrane region" description="Helical" evidence="9">
    <location>
        <begin position="129"/>
        <end position="148"/>
    </location>
</feature>
<dbReference type="PANTHER" id="PTHR24223:SF456">
    <property type="entry name" value="MULTIDRUG RESISTANCE-ASSOCIATED PROTEIN LETHAL(2)03659"/>
    <property type="match status" value="1"/>
</dbReference>
<keyword evidence="4 9" id="KW-0812">Transmembrane</keyword>
<comment type="similarity">
    <text evidence="2">Belongs to the ABC transporter superfamily. ABCC family. Conjugate transporter (TC 3.A.1.208) subfamily.</text>
</comment>
<feature type="transmembrane region" description="Helical" evidence="9">
    <location>
        <begin position="154"/>
        <end position="175"/>
    </location>
</feature>
<dbReference type="PANTHER" id="PTHR24223">
    <property type="entry name" value="ATP-BINDING CASSETTE SUB-FAMILY C"/>
    <property type="match status" value="1"/>
</dbReference>
<evidence type="ECO:0000256" key="1">
    <source>
        <dbReference type="ARBA" id="ARBA00004141"/>
    </source>
</evidence>
<feature type="transmembrane region" description="Helical" evidence="9">
    <location>
        <begin position="52"/>
        <end position="73"/>
    </location>
</feature>